<dbReference type="Proteomes" id="UP000198885">
    <property type="component" value="Unassembled WGS sequence"/>
</dbReference>
<accession>A0A1H9X853</accession>
<keyword evidence="2" id="KW-0274">FAD</keyword>
<sequence length="388" mass="43868">MRKQVCIIGGGPAGLLLSQLLHRAGIDSVILERRSRDHVLSRIRAGVLERGTMRMLDEAGVGARMHREGYVHTGTYLSLQNRGFRIDFDRLVGSSVMVYGQTEVTHDLYDARDAMGGDIVDEAADVTPHDIETDRPYVTYVKDGTEHRVDCDWIAGCDGSHGVSRRSIPGHALRTFERVYPFGWLGVLSETPPVSHELIYANHSRGFALCSMRNENLSRYYIQAPADDDAANWSDDAFWDELRRRIPEDAADRLVTGPSIEKSLAPLRSFVAEPMKWGRLFLVGDAAHIVPPTGAKGLNLAVSDVHYLYHALVRHYDGDDEGVATYSETALHRVWKAIRFSWWFTTTMHRFPDQSNFDQRIQETELEVLEESETLQRHLAENYVGLPY</sequence>
<dbReference type="PANTHER" id="PTHR43004">
    <property type="entry name" value="TRK SYSTEM POTASSIUM UPTAKE PROTEIN"/>
    <property type="match status" value="1"/>
</dbReference>
<dbReference type="Gene3D" id="3.50.50.60">
    <property type="entry name" value="FAD/NAD(P)-binding domain"/>
    <property type="match status" value="1"/>
</dbReference>
<keyword evidence="5" id="KW-1185">Reference proteome</keyword>
<dbReference type="RefSeq" id="WP_092696377.1">
    <property type="nucleotide sequence ID" value="NZ_CBDDGO010000004.1"/>
</dbReference>
<dbReference type="PRINTS" id="PR00420">
    <property type="entry name" value="RNGMNOXGNASE"/>
</dbReference>
<dbReference type="AlphaFoldDB" id="A0A1H9X853"/>
<evidence type="ECO:0000259" key="3">
    <source>
        <dbReference type="Pfam" id="PF01494"/>
    </source>
</evidence>
<evidence type="ECO:0000313" key="5">
    <source>
        <dbReference type="Proteomes" id="UP000198885"/>
    </source>
</evidence>
<proteinExistence type="predicted"/>
<dbReference type="NCBIfam" id="NF006091">
    <property type="entry name" value="PRK08243.1"/>
    <property type="match status" value="1"/>
</dbReference>
<dbReference type="SUPFAM" id="SSF54373">
    <property type="entry name" value="FAD-linked reductases, C-terminal domain"/>
    <property type="match status" value="1"/>
</dbReference>
<reference evidence="4 5" key="1">
    <citation type="submission" date="2016-10" db="EMBL/GenBank/DDBJ databases">
        <authorList>
            <person name="de Groot N.N."/>
        </authorList>
    </citation>
    <scope>NUCLEOTIDE SEQUENCE [LARGE SCALE GENOMIC DNA]</scope>
    <source>
        <strain evidence="4 5">DSM 23042</strain>
    </source>
</reference>
<dbReference type="EMBL" id="FOGU01000020">
    <property type="protein sequence ID" value="SES42304.1"/>
    <property type="molecule type" value="Genomic_DNA"/>
</dbReference>
<dbReference type="NCBIfam" id="TIGR02360">
    <property type="entry name" value="pbenz_hydroxyl"/>
    <property type="match status" value="1"/>
</dbReference>
<evidence type="ECO:0000256" key="2">
    <source>
        <dbReference type="ARBA" id="ARBA00022827"/>
    </source>
</evidence>
<keyword evidence="1" id="KW-0285">Flavoprotein</keyword>
<keyword evidence="4" id="KW-0503">Monooxygenase</keyword>
<dbReference type="PANTHER" id="PTHR43004:SF3">
    <property type="entry name" value="P-HYDROXYBENZOATE HYDROXYLASE"/>
    <property type="match status" value="1"/>
</dbReference>
<dbReference type="OrthoDB" id="9791689at2"/>
<evidence type="ECO:0000313" key="4">
    <source>
        <dbReference type="EMBL" id="SES42304.1"/>
    </source>
</evidence>
<protein>
    <submittedName>
        <fullName evidence="4">p-hydroxybenzoate 3-monooxygenase</fullName>
    </submittedName>
</protein>
<dbReference type="InterPro" id="IPR002938">
    <property type="entry name" value="FAD-bd"/>
</dbReference>
<dbReference type="InterPro" id="IPR012733">
    <property type="entry name" value="HB_mOase"/>
</dbReference>
<gene>
    <name evidence="4" type="ORF">SAMN04490244_12023</name>
</gene>
<dbReference type="STRING" id="641238.SAMN04490244_12023"/>
<keyword evidence="4" id="KW-0560">Oxidoreductase</keyword>
<name>A0A1H9X853_9RHOB</name>
<dbReference type="GO" id="GO:0043639">
    <property type="term" value="P:benzoate catabolic process"/>
    <property type="evidence" value="ECO:0007669"/>
    <property type="project" value="InterPro"/>
</dbReference>
<organism evidence="4 5">
    <name type="scientific">Tranquillimonas rosea</name>
    <dbReference type="NCBI Taxonomy" id="641238"/>
    <lineage>
        <taxon>Bacteria</taxon>
        <taxon>Pseudomonadati</taxon>
        <taxon>Pseudomonadota</taxon>
        <taxon>Alphaproteobacteria</taxon>
        <taxon>Rhodobacterales</taxon>
        <taxon>Roseobacteraceae</taxon>
        <taxon>Tranquillimonas</taxon>
    </lineage>
</organism>
<dbReference type="SUPFAM" id="SSF51905">
    <property type="entry name" value="FAD/NAD(P)-binding domain"/>
    <property type="match status" value="1"/>
</dbReference>
<evidence type="ECO:0000256" key="1">
    <source>
        <dbReference type="ARBA" id="ARBA00022630"/>
    </source>
</evidence>
<dbReference type="GO" id="GO:0018659">
    <property type="term" value="F:4-hydroxybenzoate 3-monooxygenase activity"/>
    <property type="evidence" value="ECO:0007669"/>
    <property type="project" value="InterPro"/>
</dbReference>
<dbReference type="InterPro" id="IPR036188">
    <property type="entry name" value="FAD/NAD-bd_sf"/>
</dbReference>
<dbReference type="InterPro" id="IPR050641">
    <property type="entry name" value="RIFMO-like"/>
</dbReference>
<dbReference type="GO" id="GO:0071949">
    <property type="term" value="F:FAD binding"/>
    <property type="evidence" value="ECO:0007669"/>
    <property type="project" value="InterPro"/>
</dbReference>
<dbReference type="Pfam" id="PF01494">
    <property type="entry name" value="FAD_binding_3"/>
    <property type="match status" value="1"/>
</dbReference>
<dbReference type="Gene3D" id="3.30.9.10">
    <property type="entry name" value="D-Amino Acid Oxidase, subunit A, domain 2"/>
    <property type="match status" value="1"/>
</dbReference>
<feature type="domain" description="FAD-binding" evidence="3">
    <location>
        <begin position="4"/>
        <end position="341"/>
    </location>
</feature>